<reference evidence="3 4" key="1">
    <citation type="submission" date="2018-06" db="EMBL/GenBank/DDBJ databases">
        <title>The complete genome sequence of a nosiheptide producer Streptomyces actuosus ATCC 25421: deducing the ability of producing a new class III lantibiotics.</title>
        <authorList>
            <person name="Liu W."/>
            <person name="Sun F."/>
            <person name="Hu Y."/>
        </authorList>
    </citation>
    <scope>NUCLEOTIDE SEQUENCE [LARGE SCALE GENOMIC DNA]</scope>
    <source>
        <strain evidence="3 4">ATCC 25421</strain>
    </source>
</reference>
<feature type="domain" description="SnoaL-like" evidence="2">
    <location>
        <begin position="61"/>
        <end position="154"/>
    </location>
</feature>
<dbReference type="InterPro" id="IPR032710">
    <property type="entry name" value="NTF2-like_dom_sf"/>
</dbReference>
<proteinExistence type="predicted"/>
<evidence type="ECO:0000313" key="3">
    <source>
        <dbReference type="EMBL" id="AWT43423.1"/>
    </source>
</evidence>
<evidence type="ECO:0000256" key="1">
    <source>
        <dbReference type="SAM" id="SignalP"/>
    </source>
</evidence>
<dbReference type="RefSeq" id="WP_110628341.1">
    <property type="nucleotide sequence ID" value="NZ_CP029788.1"/>
</dbReference>
<evidence type="ECO:0000259" key="2">
    <source>
        <dbReference type="Pfam" id="PF12680"/>
    </source>
</evidence>
<name>A0A2U9P1Q8_STRAS</name>
<protein>
    <recommendedName>
        <fullName evidence="2">SnoaL-like domain-containing protein</fullName>
    </recommendedName>
</protein>
<dbReference type="Gene3D" id="3.10.450.50">
    <property type="match status" value="1"/>
</dbReference>
<dbReference type="AlphaFoldDB" id="A0A2U9P1Q8"/>
<dbReference type="KEGG" id="sact:DMT42_14590"/>
<gene>
    <name evidence="3" type="ORF">DMT42_14590</name>
</gene>
<organism evidence="3 4">
    <name type="scientific">Streptomyces actuosus</name>
    <dbReference type="NCBI Taxonomy" id="1885"/>
    <lineage>
        <taxon>Bacteria</taxon>
        <taxon>Bacillati</taxon>
        <taxon>Actinomycetota</taxon>
        <taxon>Actinomycetes</taxon>
        <taxon>Kitasatosporales</taxon>
        <taxon>Streptomycetaceae</taxon>
        <taxon>Streptomyces</taxon>
    </lineage>
</organism>
<dbReference type="OrthoDB" id="8080938at2"/>
<feature type="chain" id="PRO_5039389352" description="SnoaL-like domain-containing protein" evidence="1">
    <location>
        <begin position="21"/>
        <end position="160"/>
    </location>
</feature>
<keyword evidence="1" id="KW-0732">Signal</keyword>
<sequence length="160" mass="16272">MRRPAVLAAAVAALAVAAGAAALTGGDLLGGDTDGAAARPPAASSASPARSLAPSALHPAARRYFDAVAGEDADAVAAAFAADGLVVDVGREIRGRDAIRQWAADEVVGGDYTVLDHTPHTTGTTLLVRFRPGGTGDGFRARYRFDITDGLITRATLEYA</sequence>
<dbReference type="Pfam" id="PF12680">
    <property type="entry name" value="SnoaL_2"/>
    <property type="match status" value="1"/>
</dbReference>
<dbReference type="InterPro" id="IPR037401">
    <property type="entry name" value="SnoaL-like"/>
</dbReference>
<feature type="signal peptide" evidence="1">
    <location>
        <begin position="1"/>
        <end position="20"/>
    </location>
</feature>
<accession>A0A2U9P1Q8</accession>
<evidence type="ECO:0000313" key="4">
    <source>
        <dbReference type="Proteomes" id="UP000247634"/>
    </source>
</evidence>
<dbReference type="EMBL" id="CP029788">
    <property type="protein sequence ID" value="AWT43423.1"/>
    <property type="molecule type" value="Genomic_DNA"/>
</dbReference>
<keyword evidence="4" id="KW-1185">Reference proteome</keyword>
<dbReference type="SUPFAM" id="SSF54427">
    <property type="entry name" value="NTF2-like"/>
    <property type="match status" value="1"/>
</dbReference>
<dbReference type="Proteomes" id="UP000247634">
    <property type="component" value="Chromosome"/>
</dbReference>